<feature type="transmembrane region" description="Helical" evidence="7">
    <location>
        <begin position="41"/>
        <end position="62"/>
    </location>
</feature>
<keyword evidence="6" id="KW-0325">Glycoprotein</keyword>
<evidence type="ECO:0000256" key="1">
    <source>
        <dbReference type="ARBA" id="ARBA00004141"/>
    </source>
</evidence>
<protein>
    <recommendedName>
        <fullName evidence="7">Choline transporter-like protein</fullName>
    </recommendedName>
</protein>
<dbReference type="GO" id="GO:0022857">
    <property type="term" value="F:transmembrane transporter activity"/>
    <property type="evidence" value="ECO:0007669"/>
    <property type="project" value="UniProtKB-UniRule"/>
</dbReference>
<keyword evidence="3 7" id="KW-0812">Transmembrane</keyword>
<keyword evidence="9" id="KW-1185">Reference proteome</keyword>
<comment type="subcellular location">
    <subcellularLocation>
        <location evidence="7">Cell membrane</location>
        <topology evidence="7">Multi-pass membrane protein</topology>
    </subcellularLocation>
    <subcellularLocation>
        <location evidence="1">Membrane</location>
        <topology evidence="1">Multi-pass membrane protein</topology>
    </subcellularLocation>
</comment>
<proteinExistence type="inferred from homology"/>
<feature type="transmembrane region" description="Helical" evidence="7">
    <location>
        <begin position="366"/>
        <end position="392"/>
    </location>
</feature>
<comment type="function">
    <text evidence="7">Choline transporter.</text>
</comment>
<feature type="transmembrane region" description="Helical" evidence="7">
    <location>
        <begin position="91"/>
        <end position="111"/>
    </location>
</feature>
<evidence type="ECO:0000256" key="3">
    <source>
        <dbReference type="ARBA" id="ARBA00022692"/>
    </source>
</evidence>
<dbReference type="GO" id="GO:0005886">
    <property type="term" value="C:plasma membrane"/>
    <property type="evidence" value="ECO:0007669"/>
    <property type="project" value="UniProtKB-SubCell"/>
</dbReference>
<dbReference type="AlphaFoldDB" id="A0A9J6CEE0"/>
<accession>A0A9J6CEE0</accession>
<evidence type="ECO:0000256" key="5">
    <source>
        <dbReference type="ARBA" id="ARBA00023136"/>
    </source>
</evidence>
<feature type="transmembrane region" description="Helical" evidence="7">
    <location>
        <begin position="231"/>
        <end position="255"/>
    </location>
</feature>
<dbReference type="PANTHER" id="PTHR12385:SF14">
    <property type="entry name" value="CHOLINE TRANSPORTER-LIKE 2"/>
    <property type="match status" value="1"/>
</dbReference>
<dbReference type="OrthoDB" id="420519at2759"/>
<comment type="caution">
    <text evidence="8">The sequence shown here is derived from an EMBL/GenBank/DDBJ whole genome shotgun (WGS) entry which is preliminary data.</text>
</comment>
<keyword evidence="5 7" id="KW-0472">Membrane</keyword>
<evidence type="ECO:0000256" key="4">
    <source>
        <dbReference type="ARBA" id="ARBA00022989"/>
    </source>
</evidence>
<dbReference type="Pfam" id="PF04515">
    <property type="entry name" value="Choline_transpo"/>
    <property type="match status" value="1"/>
</dbReference>
<keyword evidence="4 7" id="KW-1133">Transmembrane helix</keyword>
<organism evidence="8 9">
    <name type="scientific">Polypedilum vanderplanki</name>
    <name type="common">Sleeping chironomid midge</name>
    <dbReference type="NCBI Taxonomy" id="319348"/>
    <lineage>
        <taxon>Eukaryota</taxon>
        <taxon>Metazoa</taxon>
        <taxon>Ecdysozoa</taxon>
        <taxon>Arthropoda</taxon>
        <taxon>Hexapoda</taxon>
        <taxon>Insecta</taxon>
        <taxon>Pterygota</taxon>
        <taxon>Neoptera</taxon>
        <taxon>Endopterygota</taxon>
        <taxon>Diptera</taxon>
        <taxon>Nematocera</taxon>
        <taxon>Chironomoidea</taxon>
        <taxon>Chironomidae</taxon>
        <taxon>Chironominae</taxon>
        <taxon>Polypedilum</taxon>
        <taxon>Polypedilum</taxon>
    </lineage>
</organism>
<gene>
    <name evidence="8" type="ORF">PVAND_009818</name>
</gene>
<evidence type="ECO:0000256" key="6">
    <source>
        <dbReference type="ARBA" id="ARBA00023180"/>
    </source>
</evidence>
<evidence type="ECO:0000313" key="9">
    <source>
        <dbReference type="Proteomes" id="UP001107558"/>
    </source>
</evidence>
<dbReference type="Proteomes" id="UP001107558">
    <property type="component" value="Chromosome 1"/>
</dbReference>
<dbReference type="PANTHER" id="PTHR12385">
    <property type="entry name" value="CHOLINE TRANSPORTER-LIKE (SLC FAMILY 44)"/>
    <property type="match status" value="1"/>
</dbReference>
<dbReference type="EMBL" id="JADBJN010000001">
    <property type="protein sequence ID" value="KAG5680301.1"/>
    <property type="molecule type" value="Genomic_DNA"/>
</dbReference>
<sequence length="434" mass="49919">MRVVQSYRQYDFFSKNPEDRINLQPNLKSFINSYLAKSDTWLYILIALSIILVVILLLIIVFRKRIVIAIALIKEGSKAVSSNLSTVFFPIVPWLLQISVIVLSILMFLYLSSIGEPSYKIVGMNKTSCVCTGEYSTIKNGDSCNQTKFLNYCSNLGPECSTVSCHYIGLNAPQIAQYFKYITIVGFFWLLFFISGFSEMVLAGTFSEWYWTINKADVPFFTLSASIYRTIRFHLGTIAFGSLILTICRIIRLIIEYIDQKLKKYNNELTRAILCCCRCFFWCLENFLKFLNRNAYIMCAIHGKNFCSSARDAFNLLMRNVLRVIALDKTTDFLFFLSKLLISLGMAACTFTYLTSELFNNHFPDILLHYPIVQVGFIFVGSYIIASVFFSVYSMAVDTLFLCFLEDCERNDGSQDRPYFMSKQLMKILNKTNK</sequence>
<feature type="transmembrane region" description="Helical" evidence="7">
    <location>
        <begin position="187"/>
        <end position="211"/>
    </location>
</feature>
<evidence type="ECO:0000256" key="2">
    <source>
        <dbReference type="ARBA" id="ARBA00007168"/>
    </source>
</evidence>
<comment type="caution">
    <text evidence="7">Lacks conserved residue(s) required for the propagation of feature annotation.</text>
</comment>
<evidence type="ECO:0000313" key="8">
    <source>
        <dbReference type="EMBL" id="KAG5680301.1"/>
    </source>
</evidence>
<feature type="transmembrane region" description="Helical" evidence="7">
    <location>
        <begin position="333"/>
        <end position="354"/>
    </location>
</feature>
<evidence type="ECO:0000256" key="7">
    <source>
        <dbReference type="RuleBase" id="RU368066"/>
    </source>
</evidence>
<comment type="similarity">
    <text evidence="2 7">Belongs to the CTL (choline transporter-like) family.</text>
</comment>
<name>A0A9J6CEE0_POLVA</name>
<reference evidence="8" key="1">
    <citation type="submission" date="2021-03" db="EMBL/GenBank/DDBJ databases">
        <title>Chromosome level genome of the anhydrobiotic midge Polypedilum vanderplanki.</title>
        <authorList>
            <person name="Yoshida Y."/>
            <person name="Kikawada T."/>
            <person name="Gusev O."/>
        </authorList>
    </citation>
    <scope>NUCLEOTIDE SEQUENCE</scope>
    <source>
        <strain evidence="8">NIAS01</strain>
        <tissue evidence="8">Whole body or cell culture</tissue>
    </source>
</reference>
<dbReference type="InterPro" id="IPR007603">
    <property type="entry name" value="Choline_transptr-like"/>
</dbReference>